<evidence type="ECO:0000256" key="2">
    <source>
        <dbReference type="ARBA" id="ARBA00023163"/>
    </source>
</evidence>
<keyword evidence="6" id="KW-1185">Reference proteome</keyword>
<dbReference type="AlphaFoldDB" id="A0A7W7H0A2"/>
<proteinExistence type="predicted"/>
<reference evidence="5 6" key="1">
    <citation type="submission" date="2020-08" db="EMBL/GenBank/DDBJ databases">
        <title>Sequencing the genomes of 1000 actinobacteria strains.</title>
        <authorList>
            <person name="Klenk H.-P."/>
        </authorList>
    </citation>
    <scope>NUCLEOTIDE SEQUENCE [LARGE SCALE GENOMIC DNA]</scope>
    <source>
        <strain evidence="5 6">DSM 45809</strain>
    </source>
</reference>
<dbReference type="SMART" id="SM01012">
    <property type="entry name" value="ANTAR"/>
    <property type="match status" value="1"/>
</dbReference>
<dbReference type="SMART" id="SM00065">
    <property type="entry name" value="GAF"/>
    <property type="match status" value="1"/>
</dbReference>
<dbReference type="Proteomes" id="UP000546162">
    <property type="component" value="Unassembled WGS sequence"/>
</dbReference>
<accession>A0A7W7H0A2</accession>
<organism evidence="5 6">
    <name type="scientific">Actinoplanes octamycinicus</name>
    <dbReference type="NCBI Taxonomy" id="135948"/>
    <lineage>
        <taxon>Bacteria</taxon>
        <taxon>Bacillati</taxon>
        <taxon>Actinomycetota</taxon>
        <taxon>Actinomycetes</taxon>
        <taxon>Micromonosporales</taxon>
        <taxon>Micromonosporaceae</taxon>
        <taxon>Actinoplanes</taxon>
    </lineage>
</organism>
<gene>
    <name evidence="5" type="ORF">BJY16_005055</name>
</gene>
<dbReference type="InterPro" id="IPR003018">
    <property type="entry name" value="GAF"/>
</dbReference>
<evidence type="ECO:0000256" key="1">
    <source>
        <dbReference type="ARBA" id="ARBA00023015"/>
    </source>
</evidence>
<feature type="domain" description="ANTAR" evidence="4">
    <location>
        <begin position="179"/>
        <end position="234"/>
    </location>
</feature>
<evidence type="ECO:0000259" key="4">
    <source>
        <dbReference type="SMART" id="SM01012"/>
    </source>
</evidence>
<dbReference type="PIRSF" id="PIRSF036625">
    <property type="entry name" value="GAF_ANTAR"/>
    <property type="match status" value="1"/>
</dbReference>
<dbReference type="EMBL" id="JACHNB010000001">
    <property type="protein sequence ID" value="MBB4741596.1"/>
    <property type="molecule type" value="Genomic_DNA"/>
</dbReference>
<dbReference type="SUPFAM" id="SSF55781">
    <property type="entry name" value="GAF domain-like"/>
    <property type="match status" value="1"/>
</dbReference>
<evidence type="ECO:0000313" key="5">
    <source>
        <dbReference type="EMBL" id="MBB4741596.1"/>
    </source>
</evidence>
<dbReference type="Pfam" id="PF13185">
    <property type="entry name" value="GAF_2"/>
    <property type="match status" value="1"/>
</dbReference>
<sequence>MGADFADDSLAGALVALAGTPDEASDLDERLARIARLAVDRVAAADFASVTTLRDGSYTTVACSGELVRAVDQIQYDDKDGPCLEALRENRAVTVPDIATSVRWPGFARVALRLGLRASVSLPLFTAGGAAVASLNLHGRDDRAMAPLIAGVWDVYDPDRDLPAGVRRPEPADDGARELLAGFAAAVAVRSRIQQALALLRERHAETMQDAYHRLVGMAAESGRSVRVAAETVLAGDL</sequence>
<protein>
    <submittedName>
        <fullName evidence="5">GAF domain-containing protein</fullName>
    </submittedName>
</protein>
<evidence type="ECO:0000259" key="3">
    <source>
        <dbReference type="SMART" id="SM00065"/>
    </source>
</evidence>
<dbReference type="Gene3D" id="3.30.450.40">
    <property type="match status" value="1"/>
</dbReference>
<dbReference type="Gene3D" id="1.10.10.10">
    <property type="entry name" value="Winged helix-like DNA-binding domain superfamily/Winged helix DNA-binding domain"/>
    <property type="match status" value="1"/>
</dbReference>
<dbReference type="InterPro" id="IPR036388">
    <property type="entry name" value="WH-like_DNA-bd_sf"/>
</dbReference>
<evidence type="ECO:0000313" key="6">
    <source>
        <dbReference type="Proteomes" id="UP000546162"/>
    </source>
</evidence>
<dbReference type="InterPro" id="IPR012074">
    <property type="entry name" value="GAF_ANTAR"/>
</dbReference>
<feature type="domain" description="GAF" evidence="3">
    <location>
        <begin position="26"/>
        <end position="201"/>
    </location>
</feature>
<keyword evidence="2" id="KW-0804">Transcription</keyword>
<dbReference type="GO" id="GO:0003723">
    <property type="term" value="F:RNA binding"/>
    <property type="evidence" value="ECO:0007669"/>
    <property type="project" value="InterPro"/>
</dbReference>
<dbReference type="RefSeq" id="WP_185042056.1">
    <property type="nucleotide sequence ID" value="NZ_BAABFG010000005.1"/>
</dbReference>
<dbReference type="InterPro" id="IPR029016">
    <property type="entry name" value="GAF-like_dom_sf"/>
</dbReference>
<keyword evidence="1" id="KW-0805">Transcription regulation</keyword>
<comment type="caution">
    <text evidence="5">The sequence shown here is derived from an EMBL/GenBank/DDBJ whole genome shotgun (WGS) entry which is preliminary data.</text>
</comment>
<dbReference type="InterPro" id="IPR005561">
    <property type="entry name" value="ANTAR"/>
</dbReference>
<name>A0A7W7H0A2_9ACTN</name>